<feature type="chain" id="PRO_5015778314" evidence="1">
    <location>
        <begin position="20"/>
        <end position="240"/>
    </location>
</feature>
<comment type="caution">
    <text evidence="2">The sequence shown here is derived from an EMBL/GenBank/DDBJ whole genome shotgun (WGS) entry which is preliminary data.</text>
</comment>
<proteinExistence type="predicted"/>
<name>A0A2S9VAA9_9ALTE</name>
<evidence type="ECO:0000313" key="2">
    <source>
        <dbReference type="EMBL" id="PRO73411.1"/>
    </source>
</evidence>
<accession>A0A2S9VAA9</accession>
<protein>
    <submittedName>
        <fullName evidence="2">PEP-CTERM sorting domain-containing protein</fullName>
    </submittedName>
</protein>
<keyword evidence="3" id="KW-1185">Reference proteome</keyword>
<dbReference type="EMBL" id="PVNP01000118">
    <property type="protein sequence ID" value="PRO73411.1"/>
    <property type="molecule type" value="Genomic_DNA"/>
</dbReference>
<organism evidence="2 3">
    <name type="scientific">Alteromonas alba</name>
    <dbReference type="NCBI Taxonomy" id="2079529"/>
    <lineage>
        <taxon>Bacteria</taxon>
        <taxon>Pseudomonadati</taxon>
        <taxon>Pseudomonadota</taxon>
        <taxon>Gammaproteobacteria</taxon>
        <taxon>Alteromonadales</taxon>
        <taxon>Alteromonadaceae</taxon>
        <taxon>Alteromonas/Salinimonas group</taxon>
        <taxon>Alteromonas</taxon>
    </lineage>
</organism>
<reference evidence="3" key="1">
    <citation type="journal article" date="2020" name="Int. J. Syst. Evol. Microbiol.">
        <title>Alteromonas alba sp. nov., a marine bacterium isolated from the seawater of the West Pacific Ocean.</title>
        <authorList>
            <person name="Sun C."/>
            <person name="Wu Y.-H."/>
            <person name="Xamxidin M."/>
            <person name="Cheng H."/>
            <person name="Xu X.-W."/>
        </authorList>
    </citation>
    <scope>NUCLEOTIDE SEQUENCE [LARGE SCALE GENOMIC DNA]</scope>
    <source>
        <strain evidence="3">190</strain>
    </source>
</reference>
<dbReference type="OrthoDB" id="7063782at2"/>
<feature type="signal peptide" evidence="1">
    <location>
        <begin position="1"/>
        <end position="19"/>
    </location>
</feature>
<keyword evidence="1" id="KW-0732">Signal</keyword>
<evidence type="ECO:0000256" key="1">
    <source>
        <dbReference type="SAM" id="SignalP"/>
    </source>
</evidence>
<dbReference type="AlphaFoldDB" id="A0A2S9VAA9"/>
<gene>
    <name evidence="2" type="ORF">C6Y40_11800</name>
</gene>
<dbReference type="Proteomes" id="UP000238949">
    <property type="component" value="Unassembled WGS sequence"/>
</dbReference>
<evidence type="ECO:0000313" key="3">
    <source>
        <dbReference type="Proteomes" id="UP000238949"/>
    </source>
</evidence>
<dbReference type="RefSeq" id="WP_105934768.1">
    <property type="nucleotide sequence ID" value="NZ_PVNP01000118.1"/>
</dbReference>
<sequence length="240" mass="24960">MKQLILTLMLSTTPLVSQAALLYSNGPVVDGSGLSILAPTANVLGFGAQTNSANAVADDFSIAVGESWTITDLDFFGYQTGASSFTFESVNWSIVSGDINTGTVIASDTSLVTNGGLQGYRVTSSTTSDTNRGIYLANADIDDLFLGAGDYWLRWSLTGSDSFSGPWIPVVSDARTGNAQQSTTGLFNTVTDSGNQLTVELPFSVNGSTTTNDVSAPSVLAIFGLGLLSLAGVRRRKTAA</sequence>